<dbReference type="STRING" id="58117.SAMN05421833_1458"/>
<reference evidence="3" key="1">
    <citation type="submission" date="2017-01" db="EMBL/GenBank/DDBJ databases">
        <authorList>
            <person name="Varghese N."/>
            <person name="Submissions S."/>
        </authorList>
    </citation>
    <scope>NUCLEOTIDE SEQUENCE [LARGE SCALE GENOMIC DNA]</scope>
    <source>
        <strain evidence="3">ATCC 12950</strain>
    </source>
</reference>
<proteinExistence type="predicted"/>
<dbReference type="RefSeq" id="WP_076442659.1">
    <property type="nucleotide sequence ID" value="NZ_FTNI01000045.1"/>
</dbReference>
<sequence>MNLAPLSPDDTTVVLVDYAVGFANLLRSHDLREHIANVAGLARTATAYGSGLVVTNGEASKPSGPLYPELLEVIGDRPVIERTTAFNSFLDPAFAEAVRATGRRRLVIGGIATDGCVLQTALGALREGYEAYVVVDATASLSREAHDAAVQRMAMSGVVPVTWWSLAAEFQLEPRFADAPYRAQLMSEFQPAMTMAGRTFFAGVHQGRLAPATASNAGV</sequence>
<protein>
    <submittedName>
        <fullName evidence="2">Nicotinamidase-related amidase</fullName>
    </submittedName>
</protein>
<dbReference type="PANTHER" id="PTHR43559">
    <property type="entry name" value="HYDROLASE YCAC-RELATED"/>
    <property type="match status" value="1"/>
</dbReference>
<dbReference type="OrthoDB" id="9789777at2"/>
<feature type="domain" description="Isochorismatase-like" evidence="1">
    <location>
        <begin position="12"/>
        <end position="163"/>
    </location>
</feature>
<evidence type="ECO:0000313" key="2">
    <source>
        <dbReference type="EMBL" id="SIS22873.1"/>
    </source>
</evidence>
<organism evidence="2 3">
    <name type="scientific">Microbispora rosea</name>
    <dbReference type="NCBI Taxonomy" id="58117"/>
    <lineage>
        <taxon>Bacteria</taxon>
        <taxon>Bacillati</taxon>
        <taxon>Actinomycetota</taxon>
        <taxon>Actinomycetes</taxon>
        <taxon>Streptosporangiales</taxon>
        <taxon>Streptosporangiaceae</taxon>
        <taxon>Microbispora</taxon>
    </lineage>
</organism>
<accession>A0A1N7HDM4</accession>
<keyword evidence="3" id="KW-1185">Reference proteome</keyword>
<dbReference type="InterPro" id="IPR000868">
    <property type="entry name" value="Isochorismatase-like_dom"/>
</dbReference>
<dbReference type="InterPro" id="IPR036380">
    <property type="entry name" value="Isochorismatase-like_sf"/>
</dbReference>
<dbReference type="Gene3D" id="3.40.50.850">
    <property type="entry name" value="Isochorismatase-like"/>
    <property type="match status" value="1"/>
</dbReference>
<dbReference type="AlphaFoldDB" id="A0A1N7HDM4"/>
<dbReference type="InterPro" id="IPR053152">
    <property type="entry name" value="Hydrolase_YcaC-like"/>
</dbReference>
<gene>
    <name evidence="2" type="ORF">SAMN05421833_1458</name>
</gene>
<name>A0A1N7HDM4_9ACTN</name>
<dbReference type="PANTHER" id="PTHR43559:SF3">
    <property type="entry name" value="HYDROLASE YCAC-RELATED"/>
    <property type="match status" value="1"/>
</dbReference>
<dbReference type="EMBL" id="FTNI01000045">
    <property type="protein sequence ID" value="SIS22873.1"/>
    <property type="molecule type" value="Genomic_DNA"/>
</dbReference>
<dbReference type="Proteomes" id="UP000186096">
    <property type="component" value="Unassembled WGS sequence"/>
</dbReference>
<evidence type="ECO:0000313" key="3">
    <source>
        <dbReference type="Proteomes" id="UP000186096"/>
    </source>
</evidence>
<dbReference type="Pfam" id="PF00857">
    <property type="entry name" value="Isochorismatase"/>
    <property type="match status" value="1"/>
</dbReference>
<evidence type="ECO:0000259" key="1">
    <source>
        <dbReference type="Pfam" id="PF00857"/>
    </source>
</evidence>
<dbReference type="SUPFAM" id="SSF52499">
    <property type="entry name" value="Isochorismatase-like hydrolases"/>
    <property type="match status" value="1"/>
</dbReference>